<dbReference type="GO" id="GO:0009378">
    <property type="term" value="F:four-way junction helicase activity"/>
    <property type="evidence" value="ECO:0007669"/>
    <property type="project" value="InterPro"/>
</dbReference>
<evidence type="ECO:0000256" key="1">
    <source>
        <dbReference type="ARBA" id="ARBA00022490"/>
    </source>
</evidence>
<dbReference type="GO" id="GO:0000400">
    <property type="term" value="F:four-way junction DNA binding"/>
    <property type="evidence" value="ECO:0007669"/>
    <property type="project" value="UniProtKB-UniRule"/>
</dbReference>
<keyword evidence="2 6" id="KW-0227">DNA damage</keyword>
<comment type="subunit">
    <text evidence="6">Homotetramer. Forms an RuvA(8)-RuvB(12)-Holliday junction (HJ) complex. HJ DNA is sandwiched between 2 RuvA tetramers; dsDNA enters through RuvA and exits via RuvB. An RuvB hexamer assembles on each DNA strand where it exits the tetramer. Each RuvB hexamer is contacted by two RuvA subunits (via domain III) on 2 adjacent RuvB subunits; this complex drives branch migration. In the full resolvosome a probable DNA-RuvA(4)-RuvB(12)-RuvC(2) complex forms which resolves the HJ.</text>
</comment>
<name>A0A345C3G3_9BACI</name>
<dbReference type="HAMAP" id="MF_00031">
    <property type="entry name" value="DNA_HJ_migration_RuvA"/>
    <property type="match status" value="1"/>
</dbReference>
<dbReference type="Pfam" id="PF07499">
    <property type="entry name" value="RuvA_C"/>
    <property type="match status" value="1"/>
</dbReference>
<comment type="domain">
    <text evidence="6">Has three domains with a flexible linker between the domains II and III and assumes an 'L' shape. Domain III is highly mobile and contacts RuvB.</text>
</comment>
<dbReference type="InterPro" id="IPR012340">
    <property type="entry name" value="NA-bd_OB-fold"/>
</dbReference>
<dbReference type="InterPro" id="IPR013849">
    <property type="entry name" value="DNA_helicase_Holl-junc_RuvA_I"/>
</dbReference>
<dbReference type="RefSeq" id="WP_114375856.1">
    <property type="nucleotide sequence ID" value="NZ_CP031092.1"/>
</dbReference>
<evidence type="ECO:0000256" key="5">
    <source>
        <dbReference type="ARBA" id="ARBA00023204"/>
    </source>
</evidence>
<keyword evidence="9" id="KW-1185">Reference proteome</keyword>
<dbReference type="SUPFAM" id="SSF50249">
    <property type="entry name" value="Nucleic acid-binding proteins"/>
    <property type="match status" value="1"/>
</dbReference>
<dbReference type="GO" id="GO:0048476">
    <property type="term" value="C:Holliday junction resolvase complex"/>
    <property type="evidence" value="ECO:0007669"/>
    <property type="project" value="UniProtKB-UniRule"/>
</dbReference>
<keyword evidence="4 6" id="KW-0233">DNA recombination</keyword>
<proteinExistence type="inferred from homology"/>
<dbReference type="InterPro" id="IPR036267">
    <property type="entry name" value="RuvA_C_sf"/>
</dbReference>
<dbReference type="InterPro" id="IPR000085">
    <property type="entry name" value="RuvA"/>
</dbReference>
<dbReference type="GO" id="GO:0006310">
    <property type="term" value="P:DNA recombination"/>
    <property type="evidence" value="ECO:0007669"/>
    <property type="project" value="UniProtKB-UniRule"/>
</dbReference>
<evidence type="ECO:0000256" key="3">
    <source>
        <dbReference type="ARBA" id="ARBA00023125"/>
    </source>
</evidence>
<dbReference type="GO" id="GO:0005737">
    <property type="term" value="C:cytoplasm"/>
    <property type="evidence" value="ECO:0007669"/>
    <property type="project" value="UniProtKB-SubCell"/>
</dbReference>
<dbReference type="AlphaFoldDB" id="A0A345C3G3"/>
<dbReference type="NCBIfam" id="TIGR00084">
    <property type="entry name" value="ruvA"/>
    <property type="match status" value="1"/>
</dbReference>
<evidence type="ECO:0000256" key="4">
    <source>
        <dbReference type="ARBA" id="ARBA00023172"/>
    </source>
</evidence>
<dbReference type="Pfam" id="PF14520">
    <property type="entry name" value="HHH_5"/>
    <property type="match status" value="1"/>
</dbReference>
<gene>
    <name evidence="6" type="primary">ruvA</name>
    <name evidence="8" type="ORF">DT065_18375</name>
</gene>
<comment type="function">
    <text evidence="6">The RuvA-RuvB-RuvC complex processes Holliday junction (HJ) DNA during genetic recombination and DNA repair, while the RuvA-RuvB complex plays an important role in the rescue of blocked DNA replication forks via replication fork reversal (RFR). RuvA specifically binds to HJ cruciform DNA, conferring on it an open structure. The RuvB hexamer acts as an ATP-dependent pump, pulling dsDNA into and through the RuvAB complex. HJ branch migration allows RuvC to scan DNA until it finds its consensus sequence, where it cleaves and resolves the cruciform DNA.</text>
</comment>
<dbReference type="GO" id="GO:0009379">
    <property type="term" value="C:Holliday junction helicase complex"/>
    <property type="evidence" value="ECO:0007669"/>
    <property type="project" value="InterPro"/>
</dbReference>
<dbReference type="SMART" id="SM00278">
    <property type="entry name" value="HhH1"/>
    <property type="match status" value="2"/>
</dbReference>
<sequence>MIERLRGQVVFRDYESITLDVNGVGYLIYCANPFAYDINDEKERHIYTYQHVREDAIRLYGFSTREERVLFSRLLQVSGIGPKGGLAILAEGNAALVVQAIEEENEAMLVKFPGIGKKTARQMILDLKGKLDVTLSDQAEGVHVQTVMPVQSGALQEAMEALRALGYGDKEIKKCEKALQHEELEADEYVRRSLRLMVER</sequence>
<dbReference type="Proteomes" id="UP000252100">
    <property type="component" value="Chromosome"/>
</dbReference>
<keyword evidence="3 6" id="KW-0238">DNA-binding</keyword>
<dbReference type="Gene3D" id="2.40.50.140">
    <property type="entry name" value="Nucleic acid-binding proteins"/>
    <property type="match status" value="1"/>
</dbReference>
<evidence type="ECO:0000256" key="6">
    <source>
        <dbReference type="HAMAP-Rule" id="MF_00031"/>
    </source>
</evidence>
<evidence type="ECO:0000313" key="8">
    <source>
        <dbReference type="EMBL" id="AXF57744.1"/>
    </source>
</evidence>
<dbReference type="SUPFAM" id="SSF46929">
    <property type="entry name" value="DNA helicase RuvA subunit, C-terminal domain"/>
    <property type="match status" value="1"/>
</dbReference>
<dbReference type="Pfam" id="PF01330">
    <property type="entry name" value="RuvA_N"/>
    <property type="match status" value="1"/>
</dbReference>
<comment type="caution">
    <text evidence="6">Lacks conserved residue(s) required for the propagation of feature annotation.</text>
</comment>
<dbReference type="KEGG" id="rue:DT065_18375"/>
<evidence type="ECO:0000313" key="9">
    <source>
        <dbReference type="Proteomes" id="UP000252100"/>
    </source>
</evidence>
<dbReference type="InterPro" id="IPR010994">
    <property type="entry name" value="RuvA_2-like"/>
</dbReference>
<dbReference type="InterPro" id="IPR011114">
    <property type="entry name" value="RuvA_C"/>
</dbReference>
<evidence type="ECO:0000259" key="7">
    <source>
        <dbReference type="SMART" id="SM00278"/>
    </source>
</evidence>
<dbReference type="EMBL" id="CP031092">
    <property type="protein sequence ID" value="AXF57744.1"/>
    <property type="molecule type" value="Genomic_DNA"/>
</dbReference>
<reference evidence="8 9" key="1">
    <citation type="journal article" date="2018" name="J. Microbiol.">
        <title>Salicibibacter kimchii gen. nov., sp. nov., a moderately halophilic and alkalitolerant bacterium in the family Bacillaceae, isolated from kimchi.</title>
        <authorList>
            <person name="Jang J.Y."/>
            <person name="Oh Y.J."/>
            <person name="Lim S.K."/>
            <person name="Park H.K."/>
            <person name="Lee C."/>
            <person name="Kim J.Y."/>
            <person name="Lee M.A."/>
            <person name="Choi H.J."/>
        </authorList>
    </citation>
    <scope>NUCLEOTIDE SEQUENCE [LARGE SCALE GENOMIC DNA]</scope>
    <source>
        <strain evidence="8 9">NKC1-1</strain>
    </source>
</reference>
<keyword evidence="1 6" id="KW-0963">Cytoplasm</keyword>
<dbReference type="OrthoDB" id="5293449at2"/>
<comment type="similarity">
    <text evidence="6">Belongs to the RuvA family.</text>
</comment>
<keyword evidence="5 6" id="KW-0234">DNA repair</keyword>
<protein>
    <recommendedName>
        <fullName evidence="6">Holliday junction branch migration complex subunit RuvA</fullName>
    </recommendedName>
</protein>
<dbReference type="SUPFAM" id="SSF47781">
    <property type="entry name" value="RuvA domain 2-like"/>
    <property type="match status" value="1"/>
</dbReference>
<dbReference type="CDD" id="cd14332">
    <property type="entry name" value="UBA_RuvA_C"/>
    <property type="match status" value="1"/>
</dbReference>
<feature type="domain" description="Helix-hairpin-helix DNA-binding motif class 1" evidence="7">
    <location>
        <begin position="107"/>
        <end position="126"/>
    </location>
</feature>
<feature type="region of interest" description="Domain III" evidence="6">
    <location>
        <begin position="154"/>
        <end position="200"/>
    </location>
</feature>
<dbReference type="InterPro" id="IPR003583">
    <property type="entry name" value="Hlx-hairpin-Hlx_DNA-bd_motif"/>
</dbReference>
<dbReference type="GO" id="GO:0005524">
    <property type="term" value="F:ATP binding"/>
    <property type="evidence" value="ECO:0007669"/>
    <property type="project" value="InterPro"/>
</dbReference>
<organism evidence="8 9">
    <name type="scientific">Salicibibacter kimchii</name>
    <dbReference type="NCBI Taxonomy" id="2099786"/>
    <lineage>
        <taxon>Bacteria</taxon>
        <taxon>Bacillati</taxon>
        <taxon>Bacillota</taxon>
        <taxon>Bacilli</taxon>
        <taxon>Bacillales</taxon>
        <taxon>Bacillaceae</taxon>
        <taxon>Salicibibacter</taxon>
    </lineage>
</organism>
<dbReference type="Gene3D" id="1.10.8.10">
    <property type="entry name" value="DNA helicase RuvA subunit, C-terminal domain"/>
    <property type="match status" value="1"/>
</dbReference>
<dbReference type="GO" id="GO:0006281">
    <property type="term" value="P:DNA repair"/>
    <property type="evidence" value="ECO:0007669"/>
    <property type="project" value="UniProtKB-UniRule"/>
</dbReference>
<dbReference type="Gene3D" id="1.10.150.20">
    <property type="entry name" value="5' to 3' exonuclease, C-terminal subdomain"/>
    <property type="match status" value="1"/>
</dbReference>
<accession>A0A345C3G3</accession>
<comment type="subcellular location">
    <subcellularLocation>
        <location evidence="6">Cytoplasm</location>
    </subcellularLocation>
</comment>
<feature type="domain" description="Helix-hairpin-helix DNA-binding motif class 1" evidence="7">
    <location>
        <begin position="72"/>
        <end position="91"/>
    </location>
</feature>
<evidence type="ECO:0000256" key="2">
    <source>
        <dbReference type="ARBA" id="ARBA00022763"/>
    </source>
</evidence>